<proteinExistence type="predicted"/>
<evidence type="ECO:0008006" key="3">
    <source>
        <dbReference type="Google" id="ProtNLM"/>
    </source>
</evidence>
<accession>A0A0G0FW89</accession>
<evidence type="ECO:0000313" key="2">
    <source>
        <dbReference type="Proteomes" id="UP000034044"/>
    </source>
</evidence>
<protein>
    <recommendedName>
        <fullName evidence="3">PD-(D/E)XK endonuclease-like domain-containing protein</fullName>
    </recommendedName>
</protein>
<dbReference type="EMBL" id="LBSR01000002">
    <property type="protein sequence ID" value="KKQ23278.1"/>
    <property type="molecule type" value="Genomic_DNA"/>
</dbReference>
<sequence length="259" mass="30205">MNYYTGINHFKGVAGYEIDGIWYPRVTKIMEIKSKPALYKFYAEMGNFGQSEEVKNKSASEGTLIHETIEKILIGESPAIDPSIEPAVKAFFKFREEKHIQVDPEFVEKQVVNYEDRYAGTLDALALIDGKFGVLDIKTSQSIYRDYNLQTSAYMGALEKQFKNLQTRWILRIDQIKKCQKCDATLRSKGGRDKIKLPWSKESGYSKIAKDCEHVWSELKGDIELKEFPYWQEDYQAFLGAKKLWEWENDYWLRQVGYL</sequence>
<dbReference type="AlphaFoldDB" id="A0A0G0FW89"/>
<dbReference type="InterPro" id="IPR011604">
    <property type="entry name" value="PDDEXK-like_dom_sf"/>
</dbReference>
<reference evidence="1 2" key="1">
    <citation type="journal article" date="2015" name="Nature">
        <title>rRNA introns, odd ribosomes, and small enigmatic genomes across a large radiation of phyla.</title>
        <authorList>
            <person name="Brown C.T."/>
            <person name="Hug L.A."/>
            <person name="Thomas B.C."/>
            <person name="Sharon I."/>
            <person name="Castelle C.J."/>
            <person name="Singh A."/>
            <person name="Wilkins M.J."/>
            <person name="Williams K.H."/>
            <person name="Banfield J.F."/>
        </authorList>
    </citation>
    <scope>NUCLEOTIDE SEQUENCE [LARGE SCALE GENOMIC DNA]</scope>
</reference>
<name>A0A0G0FW89_9BACT</name>
<organism evidence="1 2">
    <name type="scientific">Candidatus Wolfebacteria bacterium GW2011_GWC1_37_10</name>
    <dbReference type="NCBI Taxonomy" id="1619010"/>
    <lineage>
        <taxon>Bacteria</taxon>
        <taxon>Candidatus Wolfeibacteriota</taxon>
    </lineage>
</organism>
<dbReference type="Proteomes" id="UP000034044">
    <property type="component" value="Unassembled WGS sequence"/>
</dbReference>
<comment type="caution">
    <text evidence="1">The sequence shown here is derived from an EMBL/GenBank/DDBJ whole genome shotgun (WGS) entry which is preliminary data.</text>
</comment>
<gene>
    <name evidence="1" type="ORF">US36_C0002G0003</name>
</gene>
<dbReference type="Gene3D" id="3.90.320.10">
    <property type="match status" value="1"/>
</dbReference>
<evidence type="ECO:0000313" key="1">
    <source>
        <dbReference type="EMBL" id="KKQ23278.1"/>
    </source>
</evidence>